<keyword evidence="2" id="KW-1185">Reference proteome</keyword>
<dbReference type="AlphaFoldDB" id="A0A317G0G6"/>
<protein>
    <submittedName>
        <fullName evidence="1">Uncharacterized protein</fullName>
    </submittedName>
</protein>
<proteinExistence type="predicted"/>
<dbReference type="RefSeq" id="WP_110072992.1">
    <property type="nucleotide sequence ID" value="NZ_CM009896.1"/>
</dbReference>
<evidence type="ECO:0000313" key="2">
    <source>
        <dbReference type="Proteomes" id="UP000245488"/>
    </source>
</evidence>
<name>A0A317G0G6_BUTFI</name>
<dbReference type="EMBL" id="NXNG01000001">
    <property type="protein sequence ID" value="PWT27564.1"/>
    <property type="molecule type" value="Genomic_DNA"/>
</dbReference>
<evidence type="ECO:0000313" key="1">
    <source>
        <dbReference type="EMBL" id="PWT27564.1"/>
    </source>
</evidence>
<sequence>MKTRKLNILMRYPIKWTSYTVMNNFVQNFYDAVGPKNFATGFKMNYSDDTLTLEAASGFSKEWLYYIGASTKRDDGKHHAGHFGEGFKMAALVAYRDMKFGITMESQDWRLVVTQADQIINGVSEKVLAYDLFFRPYSDTSKLILTGVNDDQYDEARGTIKSFYYEENPRFGDLIVKNDEIAVFKSRSNDSGGVFINLECRCALPFPLYFCVHQMVIDKDDRDRITLSVYTMQRAVNLVLNQLDSSEAAMEILEAFSSVWLTLKDSKRRCSWNYQIRTLIELVNADKKVRDRFYKKYKDTLIAEIAPFHHSNNNQRKTAFSWYQLSSFRNMRRVSHYFTVLGIKDLYTLCEENGGLERTALPDDRQSRRIKILEEVASKYFSHIYCYEKLPTCNVLVNKSTAALGEAYTHKTDRNIKNSLGVKVVSDISVIYLAKEALDSSSFYSALPIYIHELLHQFGGDSSTAFHSMLFEMNRVILENRRKISEYAKQW</sequence>
<comment type="caution">
    <text evidence="1">The sequence shown here is derived from an EMBL/GenBank/DDBJ whole genome shotgun (WGS) entry which is preliminary data.</text>
</comment>
<gene>
    <name evidence="1" type="ORF">CPT75_10905</name>
</gene>
<accession>A0A317G0G6</accession>
<reference evidence="1 2" key="1">
    <citation type="submission" date="2017-09" db="EMBL/GenBank/DDBJ databases">
        <title>High-quality draft genome sequence of Butyrivibrio fibrisolvens INBov1, isolated from cow rumen.</title>
        <authorList>
            <person name="Rodriguez Hernaez J."/>
            <person name="Rivarola M."/>
            <person name="Paniego N."/>
            <person name="Cravero S."/>
            <person name="Ceron Cucchi M."/>
            <person name="Martinez M.C."/>
        </authorList>
    </citation>
    <scope>NUCLEOTIDE SEQUENCE [LARGE SCALE GENOMIC DNA]</scope>
    <source>
        <strain evidence="1 2">INBov1</strain>
    </source>
</reference>
<dbReference type="Proteomes" id="UP000245488">
    <property type="component" value="Chromosome"/>
</dbReference>
<organism evidence="1 2">
    <name type="scientific">Butyrivibrio fibrisolvens</name>
    <dbReference type="NCBI Taxonomy" id="831"/>
    <lineage>
        <taxon>Bacteria</taxon>
        <taxon>Bacillati</taxon>
        <taxon>Bacillota</taxon>
        <taxon>Clostridia</taxon>
        <taxon>Lachnospirales</taxon>
        <taxon>Lachnospiraceae</taxon>
        <taxon>Butyrivibrio</taxon>
    </lineage>
</organism>